<proteinExistence type="inferred from homology"/>
<dbReference type="EC" id="2.5.1.10" evidence="3"/>
<reference evidence="13 14" key="1">
    <citation type="submission" date="2017-09" db="EMBL/GenBank/DDBJ databases">
        <title>Complete Genome Sequences of Two Strains of the Meat Spoilage Bacterium Brochothrix thermosphacta Isolated from Ground Chicken.</title>
        <authorList>
            <person name="Paoli G.C."/>
            <person name="Wijey C."/>
            <person name="Chen C.-Y."/>
            <person name="Nguyen L."/>
            <person name="Yan X."/>
            <person name="Irwin P.L."/>
        </authorList>
    </citation>
    <scope>NUCLEOTIDE SEQUENCE [LARGE SCALE GENOMIC DNA]</scope>
    <source>
        <strain evidence="13 14">BI</strain>
    </source>
</reference>
<comment type="catalytic activity">
    <reaction evidence="11">
        <text>isopentenyl diphosphate + (2E)-geranyl diphosphate = (2E,6E)-farnesyl diphosphate + diphosphate</text>
        <dbReference type="Rhea" id="RHEA:19361"/>
        <dbReference type="ChEBI" id="CHEBI:33019"/>
        <dbReference type="ChEBI" id="CHEBI:58057"/>
        <dbReference type="ChEBI" id="CHEBI:128769"/>
        <dbReference type="ChEBI" id="CHEBI:175763"/>
        <dbReference type="EC" id="2.5.1.10"/>
    </reaction>
</comment>
<evidence type="ECO:0000256" key="1">
    <source>
        <dbReference type="ARBA" id="ARBA00001946"/>
    </source>
</evidence>
<keyword evidence="8" id="KW-0414">Isoprene biosynthesis</keyword>
<evidence type="ECO:0000256" key="10">
    <source>
        <dbReference type="ARBA" id="ARBA00032873"/>
    </source>
</evidence>
<protein>
    <recommendedName>
        <fullName evidence="4">Farnesyl diphosphate synthase</fullName>
        <ecNumber evidence="3">2.5.1.10</ecNumber>
    </recommendedName>
    <alternativeName>
        <fullName evidence="10">(2E,6E)-farnesyl diphosphate synthase</fullName>
    </alternativeName>
    <alternativeName>
        <fullName evidence="9">Geranyltranstransferase</fullName>
    </alternativeName>
</protein>
<dbReference type="FunFam" id="1.10.600.10:FF:000001">
    <property type="entry name" value="Geranylgeranyl diphosphate synthase"/>
    <property type="match status" value="1"/>
</dbReference>
<evidence type="ECO:0000256" key="8">
    <source>
        <dbReference type="ARBA" id="ARBA00023229"/>
    </source>
</evidence>
<organism evidence="13 14">
    <name type="scientific">Brochothrix thermosphacta</name>
    <name type="common">Microbacterium thermosphactum</name>
    <dbReference type="NCBI Taxonomy" id="2756"/>
    <lineage>
        <taxon>Bacteria</taxon>
        <taxon>Bacillati</taxon>
        <taxon>Bacillota</taxon>
        <taxon>Bacilli</taxon>
        <taxon>Bacillales</taxon>
        <taxon>Listeriaceae</taxon>
        <taxon>Brochothrix</taxon>
    </lineage>
</organism>
<evidence type="ECO:0000256" key="12">
    <source>
        <dbReference type="RuleBase" id="RU004466"/>
    </source>
</evidence>
<dbReference type="RefSeq" id="WP_029091146.1">
    <property type="nucleotide sequence ID" value="NZ_CBCPIX010000004.1"/>
</dbReference>
<dbReference type="Gene3D" id="1.10.600.10">
    <property type="entry name" value="Farnesyl Diphosphate Synthase"/>
    <property type="match status" value="1"/>
</dbReference>
<dbReference type="OrthoDB" id="9805316at2"/>
<dbReference type="SFLD" id="SFLDG01017">
    <property type="entry name" value="Polyprenyl_Transferase_Like"/>
    <property type="match status" value="1"/>
</dbReference>
<dbReference type="PROSITE" id="PS00723">
    <property type="entry name" value="POLYPRENYL_SYNTHASE_1"/>
    <property type="match status" value="1"/>
</dbReference>
<evidence type="ECO:0000256" key="5">
    <source>
        <dbReference type="ARBA" id="ARBA00022679"/>
    </source>
</evidence>
<keyword evidence="6" id="KW-0479">Metal-binding</keyword>
<evidence type="ECO:0000256" key="2">
    <source>
        <dbReference type="ARBA" id="ARBA00006706"/>
    </source>
</evidence>
<dbReference type="GO" id="GO:0046872">
    <property type="term" value="F:metal ion binding"/>
    <property type="evidence" value="ECO:0007669"/>
    <property type="project" value="UniProtKB-KW"/>
</dbReference>
<dbReference type="Proteomes" id="UP000243591">
    <property type="component" value="Chromosome"/>
</dbReference>
<evidence type="ECO:0000256" key="4">
    <source>
        <dbReference type="ARBA" id="ARBA00015100"/>
    </source>
</evidence>
<dbReference type="STRING" id="2756.BFR44_11235"/>
<evidence type="ECO:0000313" key="14">
    <source>
        <dbReference type="Proteomes" id="UP000243591"/>
    </source>
</evidence>
<keyword evidence="5 12" id="KW-0808">Transferase</keyword>
<gene>
    <name evidence="13" type="ORF">CNY62_09560</name>
</gene>
<dbReference type="PANTHER" id="PTHR43281">
    <property type="entry name" value="FARNESYL DIPHOSPHATE SYNTHASE"/>
    <property type="match status" value="1"/>
</dbReference>
<evidence type="ECO:0000313" key="13">
    <source>
        <dbReference type="EMBL" id="ATF26610.1"/>
    </source>
</evidence>
<dbReference type="PROSITE" id="PS00444">
    <property type="entry name" value="POLYPRENYL_SYNTHASE_2"/>
    <property type="match status" value="1"/>
</dbReference>
<dbReference type="InterPro" id="IPR033749">
    <property type="entry name" value="Polyprenyl_synt_CS"/>
</dbReference>
<comment type="similarity">
    <text evidence="2 12">Belongs to the FPP/GGPP synthase family.</text>
</comment>
<dbReference type="NCBIfam" id="NF045485">
    <property type="entry name" value="FPPsyn"/>
    <property type="match status" value="1"/>
</dbReference>
<dbReference type="EMBL" id="CP023483">
    <property type="protein sequence ID" value="ATF26610.1"/>
    <property type="molecule type" value="Genomic_DNA"/>
</dbReference>
<accession>A0A1D2JWQ9</accession>
<evidence type="ECO:0000256" key="11">
    <source>
        <dbReference type="ARBA" id="ARBA00049399"/>
    </source>
</evidence>
<dbReference type="AlphaFoldDB" id="A0A1D2JWQ9"/>
<evidence type="ECO:0000256" key="7">
    <source>
        <dbReference type="ARBA" id="ARBA00022842"/>
    </source>
</evidence>
<sequence>MSFETFSKESKVKLDQALVKTIETLQNVESRHQEALKYSLSAGGKRIRPLLLLATFGLFEKELDKAMIPAIAMEMIHTYSLIHDDLPAMDNDDYRRGRLTSHKAFDEATAILAGDGLLTLAFQLLAEAPEIDDTTRIKLIQLYAQSAGPSGMISGQQADIEAEKTTVSLEALAEIHSQKTGALLTASVCSGAIIGKASSDEYRILEEYSKKIGIAFQIQDDILDVIGDSKKMGKNTGADQVLNKSTYTSLLTLEGAQKELANYTSEAYELLSQLHQDTTNLEALTALIAERDA</sequence>
<dbReference type="SFLD" id="SFLDS00005">
    <property type="entry name" value="Isoprenoid_Synthase_Type_I"/>
    <property type="match status" value="1"/>
</dbReference>
<dbReference type="Pfam" id="PF00348">
    <property type="entry name" value="polyprenyl_synt"/>
    <property type="match status" value="1"/>
</dbReference>
<dbReference type="GeneID" id="66536676"/>
<dbReference type="PANTHER" id="PTHR43281:SF1">
    <property type="entry name" value="FARNESYL DIPHOSPHATE SYNTHASE"/>
    <property type="match status" value="1"/>
</dbReference>
<dbReference type="GO" id="GO:0005737">
    <property type="term" value="C:cytoplasm"/>
    <property type="evidence" value="ECO:0007669"/>
    <property type="project" value="UniProtKB-ARBA"/>
</dbReference>
<dbReference type="InterPro" id="IPR000092">
    <property type="entry name" value="Polyprenyl_synt"/>
</dbReference>
<dbReference type="CDD" id="cd00685">
    <property type="entry name" value="Trans_IPPS_HT"/>
    <property type="match status" value="1"/>
</dbReference>
<dbReference type="KEGG" id="bths:CNY62_09560"/>
<evidence type="ECO:0000256" key="6">
    <source>
        <dbReference type="ARBA" id="ARBA00022723"/>
    </source>
</evidence>
<evidence type="ECO:0000256" key="9">
    <source>
        <dbReference type="ARBA" id="ARBA00032380"/>
    </source>
</evidence>
<name>A0A1D2JWQ9_BROTH</name>
<dbReference type="InterPro" id="IPR008949">
    <property type="entry name" value="Isoprenoid_synthase_dom_sf"/>
</dbReference>
<dbReference type="GO" id="GO:0016114">
    <property type="term" value="P:terpenoid biosynthetic process"/>
    <property type="evidence" value="ECO:0007669"/>
    <property type="project" value="UniProtKB-ARBA"/>
</dbReference>
<dbReference type="InterPro" id="IPR053378">
    <property type="entry name" value="Prenyl_diphosphate_synthase"/>
</dbReference>
<comment type="cofactor">
    <cofactor evidence="1">
        <name>Mg(2+)</name>
        <dbReference type="ChEBI" id="CHEBI:18420"/>
    </cofactor>
</comment>
<dbReference type="GO" id="GO:0004337">
    <property type="term" value="F:(2E,6E)-farnesyl diphosphate synthase activity"/>
    <property type="evidence" value="ECO:0007669"/>
    <property type="project" value="UniProtKB-EC"/>
</dbReference>
<evidence type="ECO:0000256" key="3">
    <source>
        <dbReference type="ARBA" id="ARBA00012439"/>
    </source>
</evidence>
<dbReference type="SUPFAM" id="SSF48576">
    <property type="entry name" value="Terpenoid synthases"/>
    <property type="match status" value="1"/>
</dbReference>
<keyword evidence="14" id="KW-1185">Reference proteome</keyword>
<keyword evidence="7" id="KW-0460">Magnesium</keyword>